<keyword evidence="3" id="KW-1185">Reference proteome</keyword>
<evidence type="ECO:0000313" key="3">
    <source>
        <dbReference type="Proteomes" id="UP000326939"/>
    </source>
</evidence>
<name>A0A5N5K754_9ROSI</name>
<accession>A0A5N5K754</accession>
<keyword evidence="1" id="KW-1133">Transmembrane helix</keyword>
<evidence type="ECO:0000256" key="1">
    <source>
        <dbReference type="SAM" id="Phobius"/>
    </source>
</evidence>
<keyword evidence="1" id="KW-0472">Membrane</keyword>
<gene>
    <name evidence="2" type="ORF">DKX38_021188</name>
</gene>
<feature type="transmembrane region" description="Helical" evidence="1">
    <location>
        <begin position="6"/>
        <end position="27"/>
    </location>
</feature>
<feature type="transmembrane region" description="Helical" evidence="1">
    <location>
        <begin position="48"/>
        <end position="68"/>
    </location>
</feature>
<sequence>MSSSSLVIIFVVMVLLAALDSWILVALRWWDEQASSGDQISTESKYDAVLTSLVVLKFMLIGKMVTYYCDHQNHSDAKKQIQGFASQANASHFTSTTLGAV</sequence>
<dbReference type="EMBL" id="VDCV01000014">
    <property type="protein sequence ID" value="KAB5527341.1"/>
    <property type="molecule type" value="Genomic_DNA"/>
</dbReference>
<protein>
    <submittedName>
        <fullName evidence="2">Uncharacterized protein</fullName>
    </submittedName>
</protein>
<reference evidence="3" key="1">
    <citation type="journal article" date="2019" name="Gigascience">
        <title>De novo genome assembly of the endangered Acer yangbiense, a plant species with extremely small populations endemic to Yunnan Province, China.</title>
        <authorList>
            <person name="Yang J."/>
            <person name="Wariss H.M."/>
            <person name="Tao L."/>
            <person name="Zhang R."/>
            <person name="Yun Q."/>
            <person name="Hollingsworth P."/>
            <person name="Dao Z."/>
            <person name="Luo G."/>
            <person name="Guo H."/>
            <person name="Ma Y."/>
            <person name="Sun W."/>
        </authorList>
    </citation>
    <scope>NUCLEOTIDE SEQUENCE [LARGE SCALE GENOMIC DNA]</scope>
    <source>
        <strain evidence="3">cv. br00</strain>
    </source>
</reference>
<comment type="caution">
    <text evidence="2">The sequence shown here is derived from an EMBL/GenBank/DDBJ whole genome shotgun (WGS) entry which is preliminary data.</text>
</comment>
<dbReference type="Proteomes" id="UP000326939">
    <property type="component" value="Chromosome 14"/>
</dbReference>
<dbReference type="AlphaFoldDB" id="A0A5N5K754"/>
<organism evidence="2 3">
    <name type="scientific">Salix brachista</name>
    <dbReference type="NCBI Taxonomy" id="2182728"/>
    <lineage>
        <taxon>Eukaryota</taxon>
        <taxon>Viridiplantae</taxon>
        <taxon>Streptophyta</taxon>
        <taxon>Embryophyta</taxon>
        <taxon>Tracheophyta</taxon>
        <taxon>Spermatophyta</taxon>
        <taxon>Magnoliopsida</taxon>
        <taxon>eudicotyledons</taxon>
        <taxon>Gunneridae</taxon>
        <taxon>Pentapetalae</taxon>
        <taxon>rosids</taxon>
        <taxon>fabids</taxon>
        <taxon>Malpighiales</taxon>
        <taxon>Salicaceae</taxon>
        <taxon>Saliceae</taxon>
        <taxon>Salix</taxon>
    </lineage>
</organism>
<proteinExistence type="predicted"/>
<evidence type="ECO:0000313" key="2">
    <source>
        <dbReference type="EMBL" id="KAB5527341.1"/>
    </source>
</evidence>
<keyword evidence="1" id="KW-0812">Transmembrane</keyword>